<dbReference type="GO" id="GO:0019646">
    <property type="term" value="P:aerobic electron transport chain"/>
    <property type="evidence" value="ECO:0007669"/>
    <property type="project" value="InterPro"/>
</dbReference>
<dbReference type="InterPro" id="IPR036369">
    <property type="entry name" value="HIPIP_sf"/>
</dbReference>
<dbReference type="SUPFAM" id="SSF57652">
    <property type="entry name" value="HIPIP (high potential iron protein)"/>
    <property type="match status" value="1"/>
</dbReference>
<reference evidence="2" key="1">
    <citation type="submission" date="2020-04" db="EMBL/GenBank/DDBJ databases">
        <authorList>
            <person name="Chiriac C."/>
            <person name="Salcher M."/>
            <person name="Ghai R."/>
            <person name="Kavagutti S V."/>
        </authorList>
    </citation>
    <scope>NUCLEOTIDE SEQUENCE</scope>
</reference>
<evidence type="ECO:0000313" key="2">
    <source>
        <dbReference type="EMBL" id="CAB4160807.1"/>
    </source>
</evidence>
<dbReference type="EMBL" id="LR796701">
    <property type="protein sequence ID" value="CAB4160807.1"/>
    <property type="molecule type" value="Genomic_DNA"/>
</dbReference>
<evidence type="ECO:0000313" key="3">
    <source>
        <dbReference type="EMBL" id="CAB4166239.1"/>
    </source>
</evidence>
<organism evidence="2">
    <name type="scientific">uncultured Caudovirales phage</name>
    <dbReference type="NCBI Taxonomy" id="2100421"/>
    <lineage>
        <taxon>Viruses</taxon>
        <taxon>Duplodnaviria</taxon>
        <taxon>Heunggongvirae</taxon>
        <taxon>Uroviricota</taxon>
        <taxon>Caudoviricetes</taxon>
        <taxon>Peduoviridae</taxon>
        <taxon>Maltschvirus</taxon>
        <taxon>Maltschvirus maltsch</taxon>
    </lineage>
</organism>
<dbReference type="EMBL" id="LR796796">
    <property type="protein sequence ID" value="CAB4166239.1"/>
    <property type="molecule type" value="Genomic_DNA"/>
</dbReference>
<dbReference type="EMBL" id="LR796330">
    <property type="protein sequence ID" value="CAB4137200.1"/>
    <property type="molecule type" value="Genomic_DNA"/>
</dbReference>
<dbReference type="GO" id="GO:0009055">
    <property type="term" value="F:electron transfer activity"/>
    <property type="evidence" value="ECO:0007669"/>
    <property type="project" value="InterPro"/>
</dbReference>
<evidence type="ECO:0000313" key="1">
    <source>
        <dbReference type="EMBL" id="CAB4137200.1"/>
    </source>
</evidence>
<dbReference type="Pfam" id="PF05133">
    <property type="entry name" value="SPP1_portal"/>
    <property type="match status" value="1"/>
</dbReference>
<protein>
    <submittedName>
        <fullName evidence="2">Portal protein</fullName>
    </submittedName>
</protein>
<sequence>MNVIDTLSDELKRLLTGNQLYQDYYEQWQYLLESYVGGTEYRQAGHLTRYQLETDAEYSARLRTTPLENHCASVVSVYNSFLFREEPERDFANNGVSFELEMFLRDADMDGRSLNMFMKEVATWASVFGHAWIVVSKPNVGAQTLADEQAQGIRPYVSYLTPMVVLDWNYRRQPNGKVVLDYIRYLEDVTGDLRTVKEWTLTEIKTSTIDTKKNLLEEEIIEPNQLGKIPAVCVYNGRSIIRGFGVSDIADIADAQKFIYNATSEVEQSIRLDSHPSLVKTPETAAGIGAGSMIHMPENLDPGLKPYLLEFGGASVDSIYTAINHSIASIDKMANTGAVRATESRSMSGVAMETEFQLLNARLSEKADNLELAEEQMWELWFEYQGQQWMGEIEYPNSFNLRDKAGEINQLQTAKNTATDPIVLRKIDEHILEWMGEEDELLPYQDINPIPGRTYPDGEAIADSLPPAYMPAEESGTQDQWCANCEYYKASEGYCIKFDANVRPVYWCAKWEPDVE</sequence>
<proteinExistence type="predicted"/>
<gene>
    <name evidence="1" type="ORF">UFOVP322_21</name>
    <name evidence="2" type="ORF">UFOVP771_19</name>
    <name evidence="3" type="ORF">UFOVP850_19</name>
</gene>
<dbReference type="InterPro" id="IPR021145">
    <property type="entry name" value="Portal_protein_SPP1_Gp6-like"/>
</dbReference>
<accession>A0A6J5NPD7</accession>
<name>A0A6J5NPD7_9CAUD</name>